<dbReference type="InterPro" id="IPR021561">
    <property type="entry name" value="AbiEi_3"/>
</dbReference>
<proteinExistence type="predicted"/>
<dbReference type="InterPro" id="IPR033455">
    <property type="entry name" value="AbiEi_3_N"/>
</dbReference>
<reference evidence="2" key="1">
    <citation type="submission" date="2018-06" db="EMBL/GenBank/DDBJ databases">
        <authorList>
            <person name="Zhirakovskaya E."/>
        </authorList>
    </citation>
    <scope>NUCLEOTIDE SEQUENCE</scope>
</reference>
<dbReference type="EMBL" id="UOFL01000045">
    <property type="protein sequence ID" value="VAW73553.1"/>
    <property type="molecule type" value="Genomic_DNA"/>
</dbReference>
<name>A0A3B0YB69_9ZZZZ</name>
<dbReference type="Pfam" id="PF11459">
    <property type="entry name" value="AbiEi_3"/>
    <property type="match status" value="1"/>
</dbReference>
<gene>
    <name evidence="2" type="ORF">MNBD_GAMMA12-2192</name>
</gene>
<organism evidence="2">
    <name type="scientific">hydrothermal vent metagenome</name>
    <dbReference type="NCBI Taxonomy" id="652676"/>
    <lineage>
        <taxon>unclassified sequences</taxon>
        <taxon>metagenomes</taxon>
        <taxon>ecological metagenomes</taxon>
    </lineage>
</organism>
<accession>A0A3B0YB69</accession>
<protein>
    <recommendedName>
        <fullName evidence="1">Transcriptional regulator AbiEi antitoxin N-terminal domain-containing protein</fullName>
    </recommendedName>
</protein>
<sequence length="260" mass="29344">MSIGNETKINKLLKDWPSGAVFLSSWLSNNGISSQLLNRYKKGQWLTSLGTGAVIRAGDKVDYHGALYALQKQAGLSVHAGGRTALSLLGKAHYLEIAAATVVLFGHEKEKLPAWFKTHDWTIKLDYYATSFLPCDLGLVDLEFNNFSLKISSPTRAMMECLYLVPKNQELMECYELMEGLNNLRPQSVQELLEQCTSIKVKRLFMYLAEKVDHSWVKHLNMKKIKMGTGKRSLAKGGVYIDKYKITVPKELEKNEKPNL</sequence>
<dbReference type="Pfam" id="PF17194">
    <property type="entry name" value="AbiEi_3_N"/>
    <property type="match status" value="1"/>
</dbReference>
<evidence type="ECO:0000313" key="2">
    <source>
        <dbReference type="EMBL" id="VAW73553.1"/>
    </source>
</evidence>
<feature type="domain" description="Transcriptional regulator AbiEi antitoxin N-terminal" evidence="1">
    <location>
        <begin position="5"/>
        <end position="96"/>
    </location>
</feature>
<dbReference type="AlphaFoldDB" id="A0A3B0YB69"/>
<evidence type="ECO:0000259" key="1">
    <source>
        <dbReference type="Pfam" id="PF17194"/>
    </source>
</evidence>